<feature type="domain" description="Bulb-type lectin" evidence="7">
    <location>
        <begin position="1"/>
        <end position="90"/>
    </location>
</feature>
<dbReference type="EMBL" id="NMUH01007799">
    <property type="protein sequence ID" value="MQM17837.1"/>
    <property type="molecule type" value="Genomic_DNA"/>
</dbReference>
<evidence type="ECO:0000256" key="5">
    <source>
        <dbReference type="ARBA" id="ARBA00023157"/>
    </source>
</evidence>
<protein>
    <recommendedName>
        <fullName evidence="7">Bulb-type lectin domain-containing protein</fullName>
    </recommendedName>
</protein>
<evidence type="ECO:0000256" key="3">
    <source>
        <dbReference type="ARBA" id="ARBA00022737"/>
    </source>
</evidence>
<dbReference type="Pfam" id="PF00954">
    <property type="entry name" value="S_locus_glycop"/>
    <property type="match status" value="1"/>
</dbReference>
<accession>A0A843XFA1</accession>
<sequence>MRSFQEHPAEDDHVGGNKEAPVSDPASSELRLSPDGVLVLLNQSKVPIWSSNSMSSTIFRRPNSTVAVLLEIENFVLRDGPAEASVLWQSFDQPGDTLLSLLPGAKIGYNGTEGKSWKLVSWKNREDPSPGLEWNGQIFSLTPEMMALHEYGIDGFFSSNTTYFTYVDHEVGGLSTMWIDVSGRWMWQKWIESTQEWSVFSFMSRDTCEVYVDCGPFGTYSTHIIPYCGCLPGFEPTSMADWSLGDTSGECTRRSLLQCGSNSSAGCGQDGFLKLSNVWLPTSPVSLTASSARVQTSLLRRLLLHGLCLWQRPLFFFKILPSL</sequence>
<dbReference type="InterPro" id="IPR001480">
    <property type="entry name" value="Bulb-type_lectin_dom"/>
</dbReference>
<comment type="caution">
    <text evidence="8">The sequence shown here is derived from an EMBL/GenBank/DDBJ whole genome shotgun (WGS) entry which is preliminary data.</text>
</comment>
<dbReference type="GO" id="GO:0048544">
    <property type="term" value="P:recognition of pollen"/>
    <property type="evidence" value="ECO:0007669"/>
    <property type="project" value="InterPro"/>
</dbReference>
<dbReference type="PANTHER" id="PTHR32444">
    <property type="entry name" value="BULB-TYPE LECTIN DOMAIN-CONTAINING PROTEIN"/>
    <property type="match status" value="1"/>
</dbReference>
<evidence type="ECO:0000256" key="4">
    <source>
        <dbReference type="ARBA" id="ARBA00023035"/>
    </source>
</evidence>
<dbReference type="InterPro" id="IPR000858">
    <property type="entry name" value="S_locus_glycoprot_dom"/>
</dbReference>
<proteinExistence type="predicted"/>
<dbReference type="AlphaFoldDB" id="A0A843XFA1"/>
<dbReference type="Pfam" id="PF01453">
    <property type="entry name" value="B_lectin"/>
    <property type="match status" value="1"/>
</dbReference>
<evidence type="ECO:0000256" key="6">
    <source>
        <dbReference type="SAM" id="MobiDB-lite"/>
    </source>
</evidence>
<evidence type="ECO:0000256" key="2">
    <source>
        <dbReference type="ARBA" id="ARBA00022729"/>
    </source>
</evidence>
<evidence type="ECO:0000313" key="9">
    <source>
        <dbReference type="Proteomes" id="UP000652761"/>
    </source>
</evidence>
<keyword evidence="2" id="KW-0732">Signal</keyword>
<evidence type="ECO:0000259" key="7">
    <source>
        <dbReference type="PROSITE" id="PS50927"/>
    </source>
</evidence>
<keyword evidence="5" id="KW-1015">Disulfide bond</keyword>
<evidence type="ECO:0000313" key="8">
    <source>
        <dbReference type="EMBL" id="MQM17837.1"/>
    </source>
</evidence>
<dbReference type="OrthoDB" id="785331at2759"/>
<feature type="region of interest" description="Disordered" evidence="6">
    <location>
        <begin position="1"/>
        <end position="29"/>
    </location>
</feature>
<reference evidence="8" key="1">
    <citation type="submission" date="2017-07" db="EMBL/GenBank/DDBJ databases">
        <title>Taro Niue Genome Assembly and Annotation.</title>
        <authorList>
            <person name="Atibalentja N."/>
            <person name="Keating K."/>
            <person name="Fields C.J."/>
        </authorList>
    </citation>
    <scope>NUCLEOTIDE SEQUENCE</scope>
    <source>
        <strain evidence="8">Niue_2</strain>
        <tissue evidence="8">Leaf</tissue>
    </source>
</reference>
<evidence type="ECO:0000256" key="1">
    <source>
        <dbReference type="ARBA" id="ARBA00022546"/>
    </source>
</evidence>
<keyword evidence="3" id="KW-0677">Repeat</keyword>
<dbReference type="PANTHER" id="PTHR32444:SF247">
    <property type="entry name" value="OS01G0958200 PROTEIN"/>
    <property type="match status" value="1"/>
</dbReference>
<keyword evidence="9" id="KW-1185">Reference proteome</keyword>
<feature type="compositionally biased region" description="Basic and acidic residues" evidence="6">
    <location>
        <begin position="1"/>
        <end position="16"/>
    </location>
</feature>
<dbReference type="GO" id="GO:0051707">
    <property type="term" value="P:response to other organism"/>
    <property type="evidence" value="ECO:0007669"/>
    <property type="project" value="UniProtKB-ARBA"/>
</dbReference>
<keyword evidence="4" id="KW-0465">Mannose-binding</keyword>
<dbReference type="SUPFAM" id="SSF51110">
    <property type="entry name" value="alpha-D-mannose-specific plant lectins"/>
    <property type="match status" value="1"/>
</dbReference>
<dbReference type="Gene3D" id="2.90.10.10">
    <property type="entry name" value="Bulb-type lectin domain"/>
    <property type="match status" value="1"/>
</dbReference>
<organism evidence="8 9">
    <name type="scientific">Colocasia esculenta</name>
    <name type="common">Wild taro</name>
    <name type="synonym">Arum esculentum</name>
    <dbReference type="NCBI Taxonomy" id="4460"/>
    <lineage>
        <taxon>Eukaryota</taxon>
        <taxon>Viridiplantae</taxon>
        <taxon>Streptophyta</taxon>
        <taxon>Embryophyta</taxon>
        <taxon>Tracheophyta</taxon>
        <taxon>Spermatophyta</taxon>
        <taxon>Magnoliopsida</taxon>
        <taxon>Liliopsida</taxon>
        <taxon>Araceae</taxon>
        <taxon>Aroideae</taxon>
        <taxon>Colocasieae</taxon>
        <taxon>Colocasia</taxon>
    </lineage>
</organism>
<keyword evidence="1" id="KW-0348">Hemagglutinin</keyword>
<dbReference type="GO" id="GO:0005537">
    <property type="term" value="F:D-mannose binding"/>
    <property type="evidence" value="ECO:0007669"/>
    <property type="project" value="UniProtKB-KW"/>
</dbReference>
<dbReference type="Proteomes" id="UP000652761">
    <property type="component" value="Unassembled WGS sequence"/>
</dbReference>
<name>A0A843XFA1_COLES</name>
<gene>
    <name evidence="8" type="ORF">Taro_050817</name>
</gene>
<dbReference type="InterPro" id="IPR036426">
    <property type="entry name" value="Bulb-type_lectin_dom_sf"/>
</dbReference>
<keyword evidence="4" id="KW-0430">Lectin</keyword>
<dbReference type="PROSITE" id="PS50927">
    <property type="entry name" value="BULB_LECTIN"/>
    <property type="match status" value="1"/>
</dbReference>